<keyword evidence="5" id="KW-0572">Peptidoglycan-anchor</keyword>
<comment type="subcellular location">
    <subcellularLocation>
        <location evidence="1">Secreted</location>
        <location evidence="1">Cell wall</location>
        <topology evidence="1">Peptidoglycan-anchor</topology>
    </subcellularLocation>
</comment>
<sequence length="598" mass="65116">MSVKSNIVKIGVCFAVLAVPVSQTTLPVFAAEQPGLKASQDNVNIPDSTFKAYLNGLLGQASTANITEAQMDSLTYITLENINVTDLTGIEYAHNIKDLTINNIHATNYNQISGLSNLERLRIMGADVTSDKIPNLSGLTNLTLLDLSHSAHDDSILTKINTLPKVTSIDLSYNGAITDIMPLKTMPELKSLNIQFDGVHDYRGIEDFPKLNTLLAYGQTIGGKKLINSDIKSSKLTYNAENQTLYVPFSLMTERTVNYDGYVPDFVKSTASSDTYFTMNEQQVNGNRLTITSDGLTVSDVSKTDFDNLEKMEYNARIDLSYQSYNTPEQFQNGGSYTISMPIYDHYFTVDHSLNITADSEKTYIENQPVTEATFLADIHAKTDDGSTVTSDFADKVDFNTPGTYTVTLQSENNAGLKATPVQVNVTIKAKTTITADEKITYKVDTSKTEAAFLADIKATTNDGTAITSDFATVVDLSKPGKYVVTLNAENDLQKALPVQVMVIVEKETPIPDPTPTPTPDPTPTPNPSPTPNPVINPNVNKPEVPSYKIPSLTVNEKKAKAEPSKEALPKTGDSLPVAGATVGFLLIGLSWFVSRKK</sequence>
<organism evidence="10">
    <name type="scientific">Listeria monocytogenes</name>
    <dbReference type="NCBI Taxonomy" id="1639"/>
    <lineage>
        <taxon>Bacteria</taxon>
        <taxon>Bacillati</taxon>
        <taxon>Bacillota</taxon>
        <taxon>Bacilli</taxon>
        <taxon>Bacillales</taxon>
        <taxon>Listeriaceae</taxon>
        <taxon>Listeria</taxon>
    </lineage>
</organism>
<evidence type="ECO:0000256" key="6">
    <source>
        <dbReference type="SAM" id="MobiDB-lite"/>
    </source>
</evidence>
<dbReference type="Proteomes" id="UP000840569">
    <property type="component" value="Unassembled WGS sequence"/>
</dbReference>
<reference evidence="10" key="2">
    <citation type="submission" date="2020-01" db="EMBL/GenBank/DDBJ databases">
        <authorList>
            <consortium name="NCBI Pathogen Detection Project"/>
        </authorList>
    </citation>
    <scope>NUCLEOTIDE SEQUENCE</scope>
    <source>
        <strain evidence="10">CFIAFB20140010</strain>
        <strain evidence="11">LiDS0115</strain>
    </source>
</reference>
<evidence type="ECO:0000313" key="10">
    <source>
        <dbReference type="EMBL" id="HAB7720750.1"/>
    </source>
</evidence>
<dbReference type="EMBL" id="DAAKPP010000002">
    <property type="protein sequence ID" value="HAC3054869.1"/>
    <property type="molecule type" value="Genomic_DNA"/>
</dbReference>
<evidence type="ECO:0000313" key="11">
    <source>
        <dbReference type="EMBL" id="HAC3054869.1"/>
    </source>
</evidence>
<gene>
    <name evidence="10" type="primary">inlK</name>
    <name evidence="10" type="ORF">GYP27_02055</name>
    <name evidence="11" type="ORF">GZK27_05065</name>
</gene>
<dbReference type="InterPro" id="IPR051341">
    <property type="entry name" value="Zyg-11_UBL_adapter"/>
</dbReference>
<feature type="transmembrane region" description="Helical" evidence="7">
    <location>
        <begin position="576"/>
        <end position="594"/>
    </location>
</feature>
<dbReference type="Gene3D" id="3.80.10.10">
    <property type="entry name" value="Ribonuclease Inhibitor"/>
    <property type="match status" value="1"/>
</dbReference>
<keyword evidence="2" id="KW-0134">Cell wall</keyword>
<dbReference type="RefSeq" id="WP_014601963.1">
    <property type="nucleotide sequence ID" value="NC_021823.1"/>
</dbReference>
<evidence type="ECO:0000256" key="5">
    <source>
        <dbReference type="ARBA" id="ARBA00023088"/>
    </source>
</evidence>
<feature type="domain" description="Gram-positive cocci surface proteins LPxTG" evidence="9">
    <location>
        <begin position="569"/>
        <end position="598"/>
    </location>
</feature>
<dbReference type="Pfam" id="PF22122">
    <property type="entry name" value="InlK_D2"/>
    <property type="match status" value="1"/>
</dbReference>
<dbReference type="Pfam" id="PF18981">
    <property type="entry name" value="InlK_D3"/>
    <property type="match status" value="2"/>
</dbReference>
<dbReference type="InterPro" id="IPR044056">
    <property type="entry name" value="InlI_Ig-like"/>
</dbReference>
<dbReference type="PANTHER" id="PTHR12904:SF23">
    <property type="entry name" value="PROTEIN ZER-1 HOMOLOG"/>
    <property type="match status" value="1"/>
</dbReference>
<dbReference type="InterPro" id="IPR013783">
    <property type="entry name" value="Ig-like_fold"/>
</dbReference>
<feature type="compositionally biased region" description="Basic and acidic residues" evidence="6">
    <location>
        <begin position="556"/>
        <end position="569"/>
    </location>
</feature>
<evidence type="ECO:0000256" key="1">
    <source>
        <dbReference type="ARBA" id="ARBA00004168"/>
    </source>
</evidence>
<evidence type="ECO:0000256" key="8">
    <source>
        <dbReference type="SAM" id="SignalP"/>
    </source>
</evidence>
<dbReference type="Gene3D" id="2.60.40.10">
    <property type="entry name" value="Immunoglobulins"/>
    <property type="match status" value="2"/>
</dbReference>
<dbReference type="EMBL" id="DAAHYZ010000001">
    <property type="protein sequence ID" value="HAB7720750.1"/>
    <property type="molecule type" value="Genomic_DNA"/>
</dbReference>
<dbReference type="AlphaFoldDB" id="A0A3T2AGN0"/>
<dbReference type="NCBIfam" id="NF033932">
    <property type="entry name" value="LapB_rpt_80"/>
    <property type="match status" value="2"/>
</dbReference>
<keyword evidence="7" id="KW-0812">Transmembrane</keyword>
<reference evidence="10 12" key="1">
    <citation type="journal article" date="2018" name="Genome Biol.">
        <title>SKESA: strategic k-mer extension for scrupulous assemblies.</title>
        <authorList>
            <person name="Souvorov A."/>
            <person name="Agarwala R."/>
            <person name="Lipman D.J."/>
        </authorList>
    </citation>
    <scope>NUCLEOTIDE SEQUENCE [LARGE SCALE GENOMIC DNA]</scope>
    <source>
        <strain evidence="10">CFIAFB20140010</strain>
        <strain evidence="11 12">LiDS0115</strain>
    </source>
</reference>
<dbReference type="NCBIfam" id="TIGR01167">
    <property type="entry name" value="LPXTG_anchor"/>
    <property type="match status" value="1"/>
</dbReference>
<feature type="chain" id="PRO_5042367332" evidence="8">
    <location>
        <begin position="31"/>
        <end position="598"/>
    </location>
</feature>
<evidence type="ECO:0000256" key="2">
    <source>
        <dbReference type="ARBA" id="ARBA00022512"/>
    </source>
</evidence>
<dbReference type="NCBIfam" id="NF033186">
    <property type="entry name" value="internalin_K"/>
    <property type="match status" value="1"/>
</dbReference>
<dbReference type="Gene3D" id="2.60.40.3890">
    <property type="match status" value="1"/>
</dbReference>
<feature type="region of interest" description="Disordered" evidence="6">
    <location>
        <begin position="509"/>
        <end position="575"/>
    </location>
</feature>
<evidence type="ECO:0000259" key="9">
    <source>
        <dbReference type="PROSITE" id="PS50847"/>
    </source>
</evidence>
<dbReference type="InterPro" id="IPR032675">
    <property type="entry name" value="LRR_dom_sf"/>
</dbReference>
<evidence type="ECO:0000256" key="4">
    <source>
        <dbReference type="ARBA" id="ARBA00022729"/>
    </source>
</evidence>
<evidence type="ECO:0000256" key="3">
    <source>
        <dbReference type="ARBA" id="ARBA00022525"/>
    </source>
</evidence>
<accession>A0A3T2AGN0</accession>
<evidence type="ECO:0000256" key="7">
    <source>
        <dbReference type="SAM" id="Phobius"/>
    </source>
</evidence>
<dbReference type="PROSITE" id="PS50847">
    <property type="entry name" value="GRAM_POS_ANCHORING"/>
    <property type="match status" value="1"/>
</dbReference>
<dbReference type="InterPro" id="IPR054360">
    <property type="entry name" value="InlK_D2"/>
</dbReference>
<keyword evidence="7" id="KW-1133">Transmembrane helix</keyword>
<dbReference type="Proteomes" id="UP000841561">
    <property type="component" value="Unassembled WGS sequence"/>
</dbReference>
<proteinExistence type="predicted"/>
<feature type="compositionally biased region" description="Low complexity" evidence="6">
    <location>
        <begin position="536"/>
        <end position="546"/>
    </location>
</feature>
<keyword evidence="3" id="KW-0964">Secreted</keyword>
<keyword evidence="4 8" id="KW-0732">Signal</keyword>
<feature type="signal peptide" evidence="8">
    <location>
        <begin position="1"/>
        <end position="30"/>
    </location>
</feature>
<dbReference type="InterPro" id="IPR019931">
    <property type="entry name" value="LPXTG_anchor"/>
</dbReference>
<comment type="caution">
    <text evidence="10">The sequence shown here is derived from an EMBL/GenBank/DDBJ whole genome shotgun (WGS) entry which is preliminary data.</text>
</comment>
<name>A0A3T2AGN0_LISMN</name>
<dbReference type="SUPFAM" id="SSF52058">
    <property type="entry name" value="L domain-like"/>
    <property type="match status" value="1"/>
</dbReference>
<keyword evidence="7" id="KW-0472">Membrane</keyword>
<feature type="compositionally biased region" description="Pro residues" evidence="6">
    <location>
        <begin position="511"/>
        <end position="535"/>
    </location>
</feature>
<protein>
    <submittedName>
        <fullName evidence="10">Class 1 internalin InlK</fullName>
    </submittedName>
</protein>
<dbReference type="PANTHER" id="PTHR12904">
    <property type="match status" value="1"/>
</dbReference>
<evidence type="ECO:0000313" key="12">
    <source>
        <dbReference type="Proteomes" id="UP000841561"/>
    </source>
</evidence>